<dbReference type="Proteomes" id="UP001149090">
    <property type="component" value="Unassembled WGS sequence"/>
</dbReference>
<sequence>MQGIQEIDLKFQNSYENILKKAISTYEIIHLEKNETKQTKFARLIENYYQAITKRKKLKKEINNLDKRIKDLIKNSWRIKKQKEKPTYSNGDYLVSSEIEYLEAQCFGRLEGLKNIMASFREKVHSQLRLVSAEKQNSLLSIEIFLAQFFNSKKLEYSHHENQKPNQLNPICCLINDIFLLESKYSSLQKETTVNYLSNQNEMTSFLTESEENECEEQSKKKTQKYLVNWIQKITLILTNMNYIEELLFLYYTVINSPSSTKFVENLIQNPKIWTIDSANIFLIIFKLLQKTLKKKQSANLNMIKSKKNILPLEIPIAEKSRIDINSRSIKAPLSQFETSFFTVVHLIPFEHFFLFIFTKQSHFSILEVVQITSTILRLCELGVQVLKDELNLLQLSKLIYQSISELANYLSRQPIDKIPNTHYSKQTIIDHFMLFGIKTVLDCPLLILRPLLINFPYNVVSGDALWKIFLLFYNGEFSPKLEIKTFKQWEQFTIGETKRSSNLMISHIQTKPREQFITSLENNGDFVIYSMGK</sequence>
<dbReference type="AlphaFoldDB" id="A0A9Q0LM77"/>
<keyword evidence="1" id="KW-0175">Coiled coil</keyword>
<protein>
    <submittedName>
        <fullName evidence="2">Uncharacterized protein</fullName>
    </submittedName>
</protein>
<organism evidence="2 3">
    <name type="scientific">Anaeramoeba ignava</name>
    <name type="common">Anaerobic marine amoeba</name>
    <dbReference type="NCBI Taxonomy" id="1746090"/>
    <lineage>
        <taxon>Eukaryota</taxon>
        <taxon>Metamonada</taxon>
        <taxon>Anaeramoebidae</taxon>
        <taxon>Anaeramoeba</taxon>
    </lineage>
</organism>
<feature type="coiled-coil region" evidence="1">
    <location>
        <begin position="48"/>
        <end position="75"/>
    </location>
</feature>
<evidence type="ECO:0000256" key="1">
    <source>
        <dbReference type="SAM" id="Coils"/>
    </source>
</evidence>
<keyword evidence="3" id="KW-1185">Reference proteome</keyword>
<evidence type="ECO:0000313" key="2">
    <source>
        <dbReference type="EMBL" id="KAJ5074340.1"/>
    </source>
</evidence>
<evidence type="ECO:0000313" key="3">
    <source>
        <dbReference type="Proteomes" id="UP001149090"/>
    </source>
</evidence>
<name>A0A9Q0LM77_ANAIG</name>
<dbReference type="EMBL" id="JAPDFW010000070">
    <property type="protein sequence ID" value="KAJ5074340.1"/>
    <property type="molecule type" value="Genomic_DNA"/>
</dbReference>
<proteinExistence type="predicted"/>
<reference evidence="2" key="1">
    <citation type="submission" date="2022-10" db="EMBL/GenBank/DDBJ databases">
        <title>Novel sulphate-reducing endosymbionts in the free-living metamonad Anaeramoeba.</title>
        <authorList>
            <person name="Jerlstrom-Hultqvist J."/>
            <person name="Cepicka I."/>
            <person name="Gallot-Lavallee L."/>
            <person name="Salas-Leiva D."/>
            <person name="Curtis B.A."/>
            <person name="Zahonova K."/>
            <person name="Pipaliya S."/>
            <person name="Dacks J."/>
            <person name="Roger A.J."/>
        </authorList>
    </citation>
    <scope>NUCLEOTIDE SEQUENCE</scope>
    <source>
        <strain evidence="2">BMAN</strain>
    </source>
</reference>
<comment type="caution">
    <text evidence="2">The sequence shown here is derived from an EMBL/GenBank/DDBJ whole genome shotgun (WGS) entry which is preliminary data.</text>
</comment>
<accession>A0A9Q0LM77</accession>
<gene>
    <name evidence="2" type="ORF">M0811_00969</name>
</gene>